<keyword evidence="2" id="KW-1277">Toxin-antitoxin system</keyword>
<dbReference type="Pfam" id="PF04221">
    <property type="entry name" value="RelB"/>
    <property type="match status" value="1"/>
</dbReference>
<evidence type="ECO:0000313" key="4">
    <source>
        <dbReference type="Proteomes" id="UP000777002"/>
    </source>
</evidence>
<dbReference type="Proteomes" id="UP000777002">
    <property type="component" value="Unassembled WGS sequence"/>
</dbReference>
<comment type="caution">
    <text evidence="3">The sequence shown here is derived from an EMBL/GenBank/DDBJ whole genome shotgun (WGS) entry which is preliminary data.</text>
</comment>
<name>A0ABS2GU86_9BURK</name>
<dbReference type="EMBL" id="JACJKX010000012">
    <property type="protein sequence ID" value="MBM6929029.1"/>
    <property type="molecule type" value="Genomic_DNA"/>
</dbReference>
<gene>
    <name evidence="3" type="ORF">H5985_07090</name>
</gene>
<dbReference type="RefSeq" id="WP_205050618.1">
    <property type="nucleotide sequence ID" value="NZ_JACJKX010000012.1"/>
</dbReference>
<organism evidence="3 4">
    <name type="scientific">Parasutterella secunda</name>
    <dbReference type="NCBI Taxonomy" id="626947"/>
    <lineage>
        <taxon>Bacteria</taxon>
        <taxon>Pseudomonadati</taxon>
        <taxon>Pseudomonadota</taxon>
        <taxon>Betaproteobacteria</taxon>
        <taxon>Burkholderiales</taxon>
        <taxon>Sutterellaceae</taxon>
        <taxon>Parasutterella</taxon>
    </lineage>
</organism>
<keyword evidence="4" id="KW-1185">Reference proteome</keyword>
<evidence type="ECO:0000313" key="3">
    <source>
        <dbReference type="EMBL" id="MBM6929029.1"/>
    </source>
</evidence>
<dbReference type="NCBIfam" id="TIGR02384">
    <property type="entry name" value="RelB_DinJ"/>
    <property type="match status" value="1"/>
</dbReference>
<protein>
    <submittedName>
        <fullName evidence="3">Type II toxin-antitoxin system RelB/DinJ family antitoxin</fullName>
    </submittedName>
</protein>
<dbReference type="InterPro" id="IPR007337">
    <property type="entry name" value="RelB/DinJ"/>
</dbReference>
<evidence type="ECO:0000256" key="1">
    <source>
        <dbReference type="ARBA" id="ARBA00010562"/>
    </source>
</evidence>
<reference evidence="3 4" key="1">
    <citation type="journal article" date="2021" name="Sci. Rep.">
        <title>The distribution of antibiotic resistance genes in chicken gut microbiota commensals.</title>
        <authorList>
            <person name="Juricova H."/>
            <person name="Matiasovicova J."/>
            <person name="Kubasova T."/>
            <person name="Cejkova D."/>
            <person name="Rychlik I."/>
        </authorList>
    </citation>
    <scope>NUCLEOTIDE SEQUENCE [LARGE SCALE GENOMIC DNA]</scope>
    <source>
        <strain evidence="3 4">An562</strain>
    </source>
</reference>
<dbReference type="Gene3D" id="1.10.1220.10">
    <property type="entry name" value="Met repressor-like"/>
    <property type="match status" value="1"/>
</dbReference>
<accession>A0ABS2GU86</accession>
<dbReference type="PANTHER" id="PTHR38781:SF1">
    <property type="entry name" value="ANTITOXIN DINJ-RELATED"/>
    <property type="match status" value="1"/>
</dbReference>
<proteinExistence type="inferred from homology"/>
<dbReference type="InterPro" id="IPR013321">
    <property type="entry name" value="Arc_rbn_hlx_hlx"/>
</dbReference>
<evidence type="ECO:0000256" key="2">
    <source>
        <dbReference type="ARBA" id="ARBA00022649"/>
    </source>
</evidence>
<comment type="similarity">
    <text evidence="1">Belongs to the RelB/DinJ antitoxin family.</text>
</comment>
<sequence>MSQAIVSIRMDSELKKNLEAVCTELGLSMTTAFTIFAKKMVREKRIPFDVAIDPFYSDSNLRHLQEGIKELNVGHGISHDLIED</sequence>
<dbReference type="PANTHER" id="PTHR38781">
    <property type="entry name" value="ANTITOXIN DINJ-RELATED"/>
    <property type="match status" value="1"/>
</dbReference>